<comment type="caution">
    <text evidence="1">The sequence shown here is derived from an EMBL/GenBank/DDBJ whole genome shotgun (WGS) entry which is preliminary data.</text>
</comment>
<dbReference type="InterPro" id="IPR043128">
    <property type="entry name" value="Rev_trsase/Diguanyl_cyclase"/>
</dbReference>
<reference evidence="1" key="1">
    <citation type="journal article" date="2023" name="Insect Mol. Biol.">
        <title>Genome sequencing provides insights into the evolution of gene families encoding plant cell wall-degrading enzymes in longhorned beetles.</title>
        <authorList>
            <person name="Shin N.R."/>
            <person name="Okamura Y."/>
            <person name="Kirsch R."/>
            <person name="Pauchet Y."/>
        </authorList>
    </citation>
    <scope>NUCLEOTIDE SEQUENCE</scope>
    <source>
        <strain evidence="1">MMC_N1</strain>
    </source>
</reference>
<sequence>METRDIVVEELDESQKINSVNRLYGDKENQFRVNIVIDDRVHNVQIDSGVSISACSELTYKQYFHDYPLRNDNIVLRGYDGKNLKILGQFQCRVLYKTQTHTKFIQNISTLLKPIYNLLKKDQNFRWTQECNQAFKK</sequence>
<accession>A0ABQ9J5M3</accession>
<dbReference type="InterPro" id="IPR043502">
    <property type="entry name" value="DNA/RNA_pol_sf"/>
</dbReference>
<gene>
    <name evidence="1" type="ORF">NQ317_017990</name>
</gene>
<proteinExistence type="predicted"/>
<dbReference type="SUPFAM" id="SSF56672">
    <property type="entry name" value="DNA/RNA polymerases"/>
    <property type="match status" value="1"/>
</dbReference>
<protein>
    <submittedName>
        <fullName evidence="1">Uncharacterized protein</fullName>
    </submittedName>
</protein>
<name>A0ABQ9J5M3_9CUCU</name>
<organism evidence="1 2">
    <name type="scientific">Molorchus minor</name>
    <dbReference type="NCBI Taxonomy" id="1323400"/>
    <lineage>
        <taxon>Eukaryota</taxon>
        <taxon>Metazoa</taxon>
        <taxon>Ecdysozoa</taxon>
        <taxon>Arthropoda</taxon>
        <taxon>Hexapoda</taxon>
        <taxon>Insecta</taxon>
        <taxon>Pterygota</taxon>
        <taxon>Neoptera</taxon>
        <taxon>Endopterygota</taxon>
        <taxon>Coleoptera</taxon>
        <taxon>Polyphaga</taxon>
        <taxon>Cucujiformia</taxon>
        <taxon>Chrysomeloidea</taxon>
        <taxon>Cerambycidae</taxon>
        <taxon>Lamiinae</taxon>
        <taxon>Monochamini</taxon>
        <taxon>Molorchus</taxon>
    </lineage>
</organism>
<keyword evidence="2" id="KW-1185">Reference proteome</keyword>
<evidence type="ECO:0000313" key="1">
    <source>
        <dbReference type="EMBL" id="KAJ8973043.1"/>
    </source>
</evidence>
<dbReference type="EMBL" id="JAPWTJ010001249">
    <property type="protein sequence ID" value="KAJ8973043.1"/>
    <property type="molecule type" value="Genomic_DNA"/>
</dbReference>
<dbReference type="Proteomes" id="UP001162164">
    <property type="component" value="Unassembled WGS sequence"/>
</dbReference>
<evidence type="ECO:0000313" key="2">
    <source>
        <dbReference type="Proteomes" id="UP001162164"/>
    </source>
</evidence>
<dbReference type="Gene3D" id="3.30.70.270">
    <property type="match status" value="1"/>
</dbReference>